<evidence type="ECO:0000313" key="3">
    <source>
        <dbReference type="EMBL" id="EGC28997.1"/>
    </source>
</evidence>
<proteinExistence type="predicted"/>
<protein>
    <recommendedName>
        <fullName evidence="2">Ribosomal RNA methyltransferase FtsJ domain-containing protein</fullName>
    </recommendedName>
</protein>
<dbReference type="RefSeq" id="XP_003294482.1">
    <property type="nucleotide sequence ID" value="XM_003294434.1"/>
</dbReference>
<organism evidence="3 4">
    <name type="scientific">Dictyostelium purpureum</name>
    <name type="common">Slime mold</name>
    <dbReference type="NCBI Taxonomy" id="5786"/>
    <lineage>
        <taxon>Eukaryota</taxon>
        <taxon>Amoebozoa</taxon>
        <taxon>Evosea</taxon>
        <taxon>Eumycetozoa</taxon>
        <taxon>Dictyostelia</taxon>
        <taxon>Dictyosteliales</taxon>
        <taxon>Dictyosteliaceae</taxon>
        <taxon>Dictyostelium</taxon>
    </lineage>
</organism>
<gene>
    <name evidence="3" type="ORF">DICPUDRAFT_43486</name>
</gene>
<dbReference type="eggNOG" id="ENOG502S2S5">
    <property type="taxonomic scope" value="Eukaryota"/>
</dbReference>
<keyword evidence="4" id="KW-1185">Reference proteome</keyword>
<dbReference type="OrthoDB" id="20105at2759"/>
<dbReference type="InParanoid" id="F1A488"/>
<evidence type="ECO:0000256" key="1">
    <source>
        <dbReference type="SAM" id="MobiDB-lite"/>
    </source>
</evidence>
<dbReference type="InterPro" id="IPR002877">
    <property type="entry name" value="RNA_MeTrfase_FtsJ_dom"/>
</dbReference>
<reference evidence="4" key="1">
    <citation type="journal article" date="2011" name="Genome Biol.">
        <title>Comparative genomics of the social amoebae Dictyostelium discoideum and Dictyostelium purpureum.</title>
        <authorList>
            <consortium name="US DOE Joint Genome Institute (JGI-PGF)"/>
            <person name="Sucgang R."/>
            <person name="Kuo A."/>
            <person name="Tian X."/>
            <person name="Salerno W."/>
            <person name="Parikh A."/>
            <person name="Feasley C.L."/>
            <person name="Dalin E."/>
            <person name="Tu H."/>
            <person name="Huang E."/>
            <person name="Barry K."/>
            <person name="Lindquist E."/>
            <person name="Shapiro H."/>
            <person name="Bruce D."/>
            <person name="Schmutz J."/>
            <person name="Salamov A."/>
            <person name="Fey P."/>
            <person name="Gaudet P."/>
            <person name="Anjard C."/>
            <person name="Babu M.M."/>
            <person name="Basu S."/>
            <person name="Bushmanova Y."/>
            <person name="van der Wel H."/>
            <person name="Katoh-Kurasawa M."/>
            <person name="Dinh C."/>
            <person name="Coutinho P.M."/>
            <person name="Saito T."/>
            <person name="Elias M."/>
            <person name="Schaap P."/>
            <person name="Kay R.R."/>
            <person name="Henrissat B."/>
            <person name="Eichinger L."/>
            <person name="Rivero F."/>
            <person name="Putnam N.H."/>
            <person name="West C.M."/>
            <person name="Loomis W.F."/>
            <person name="Chisholm R.L."/>
            <person name="Shaulsky G."/>
            <person name="Strassmann J.E."/>
            <person name="Queller D.C."/>
            <person name="Kuspa A."/>
            <person name="Grigoriev I.V."/>
        </authorList>
    </citation>
    <scope>NUCLEOTIDE SEQUENCE [LARGE SCALE GENOMIC DNA]</scope>
    <source>
        <strain evidence="4">QSDP1</strain>
    </source>
</reference>
<dbReference type="PANTHER" id="PTHR37524:SF2">
    <property type="entry name" value="RIBOSOMAL RNA METHYLTRANSFERASE FTSJ DOMAIN-CONTAINING PROTEIN"/>
    <property type="match status" value="1"/>
</dbReference>
<dbReference type="GeneID" id="10506784"/>
<evidence type="ECO:0000313" key="4">
    <source>
        <dbReference type="Proteomes" id="UP000001064"/>
    </source>
</evidence>
<evidence type="ECO:0000259" key="2">
    <source>
        <dbReference type="Pfam" id="PF01728"/>
    </source>
</evidence>
<dbReference type="PANTHER" id="PTHR37524">
    <property type="entry name" value="RIBOSOMAL RNA LARGE SUBUNIT METHYLTRANSFERASE M"/>
    <property type="match status" value="1"/>
</dbReference>
<sequence>MIKLNNSNNNNVRLFSLIRNYNNNNNNNTRTYYKSSLVSLKKNNNYNPTNNQNNDHINKPSVSKEDSLYQIFQKYEFNNKDLPNQSIWLPFLKTQYYDFNPYPSDTLKMSQTQIATINSLSKFKDLLKKELRSLNKNNNDTTTTTNNNSNNNKNNKNIKVNKNNNSNNNNDNNNNIKIKSSEDFLNSNFNKEFLNYLNINFENDEKFNNSMIWTQQILPNSFKIKRLPVSSSNMDIAKECFNYLYPILSYLHYYYGDQFYYSIQAFNNTKEDPLNQDNETEKEFRNKIKRVKKSLEILLESTRKRLWGRSIAVPENQTIGIAFNNINNLNGLDFLKDKEKAFFIVQILFSEGNSNDIYVSVARTTYKDGRGWSFPLPFNQGVVPIERDQIPPSRAYKKLIESFETLGTTPSPSSTVVELGAAPGGWTSILERLYSQENEKLKIYTIDRSKLDSQFKTSTSITHTYGDGTKFTPSNIGGLGNNTRVDWLFNDMAIPASKSLEVLEKWIKNKNTTYFVWAIKFDAIEEASTMANDCHELMKRYNISSYRIKHMVYQGNEIMLMGKIE</sequence>
<feature type="region of interest" description="Disordered" evidence="1">
    <location>
        <begin position="134"/>
        <end position="175"/>
    </location>
</feature>
<dbReference type="AlphaFoldDB" id="F1A488"/>
<feature type="compositionally biased region" description="Low complexity" evidence="1">
    <location>
        <begin position="135"/>
        <end position="175"/>
    </location>
</feature>
<dbReference type="Gene3D" id="3.40.50.150">
    <property type="entry name" value="Vaccinia Virus protein VP39"/>
    <property type="match status" value="1"/>
</dbReference>
<dbReference type="Proteomes" id="UP000001064">
    <property type="component" value="Unassembled WGS sequence"/>
</dbReference>
<name>F1A488_DICPU</name>
<dbReference type="GO" id="GO:0008168">
    <property type="term" value="F:methyltransferase activity"/>
    <property type="evidence" value="ECO:0007669"/>
    <property type="project" value="InterPro"/>
</dbReference>
<feature type="domain" description="Ribosomal RNA methyltransferase FtsJ" evidence="2">
    <location>
        <begin position="393"/>
        <end position="499"/>
    </location>
</feature>
<dbReference type="SUPFAM" id="SSF53335">
    <property type="entry name" value="S-adenosyl-L-methionine-dependent methyltransferases"/>
    <property type="match status" value="1"/>
</dbReference>
<dbReference type="Pfam" id="PF01728">
    <property type="entry name" value="FtsJ"/>
    <property type="match status" value="1"/>
</dbReference>
<dbReference type="EMBL" id="GL871504">
    <property type="protein sequence ID" value="EGC28997.1"/>
    <property type="molecule type" value="Genomic_DNA"/>
</dbReference>
<dbReference type="OMA" id="YQGNEIM"/>
<dbReference type="VEuPathDB" id="AmoebaDB:DICPUDRAFT_43486"/>
<dbReference type="GO" id="GO:0032259">
    <property type="term" value="P:methylation"/>
    <property type="evidence" value="ECO:0007669"/>
    <property type="project" value="InterPro"/>
</dbReference>
<dbReference type="InterPro" id="IPR029063">
    <property type="entry name" value="SAM-dependent_MTases_sf"/>
</dbReference>
<accession>F1A488</accession>
<dbReference type="FunCoup" id="F1A488">
    <property type="interactions" value="743"/>
</dbReference>
<dbReference type="KEGG" id="dpp:DICPUDRAFT_43486"/>